<dbReference type="OMA" id="ECKFWRG"/>
<dbReference type="AlphaFoldDB" id="A0A3D5J2F0"/>
<proteinExistence type="predicted"/>
<evidence type="ECO:0000313" key="1">
    <source>
        <dbReference type="EMBL" id="HCV82255.1"/>
    </source>
</evidence>
<name>A0A3D5J2F0_9FLAO</name>
<dbReference type="RefSeq" id="WP_013072207.1">
    <property type="nucleotide sequence ID" value="NZ_CALFQJ010000335.1"/>
</dbReference>
<dbReference type="EMBL" id="DPMF01000336">
    <property type="protein sequence ID" value="HCV82255.1"/>
    <property type="molecule type" value="Genomic_DNA"/>
</dbReference>
<sequence length="415" mass="48509">MYRNGKIELYREGDLGAVFQNIYQQILNGIQLKDDNYILNVSENEFAEYLIQNKKIEFPKLHFEDIYIDKYEKEIPAEWFPGSFDVYSGKKYKRDVIIYHIPFSGDIYILANRAVSGFSISGSTTVGVDKESITVEIVNFYNDPERIKSSFADQKRYILSDYDFVQKDCNSFNDGLLDFTVKHIQERKNKILQTNDLMASLGVPLKKKKDVSTTFSVPKPELRKKIKIEPKVYEDKFNPEPTLSFKDYQEILRIINDVGKNFERMPSTYSNKGEEDLRDHILLTLDPNFEYGSASGETFNKKGKTDILLKYKSDVVFIAECKFWGGKSQYFKTFDQLISYLTYRDSKTALVLFSRNKEISNVFSTIEKETKNHPNFVREERQTAANWRNFIFHLDEDSNREINIAVLTYHLPNLN</sequence>
<protein>
    <submittedName>
        <fullName evidence="1">Uncharacterized protein</fullName>
    </submittedName>
</protein>
<organism evidence="1 2">
    <name type="scientific">Zunongwangia profunda</name>
    <dbReference type="NCBI Taxonomy" id="398743"/>
    <lineage>
        <taxon>Bacteria</taxon>
        <taxon>Pseudomonadati</taxon>
        <taxon>Bacteroidota</taxon>
        <taxon>Flavobacteriia</taxon>
        <taxon>Flavobacteriales</taxon>
        <taxon>Flavobacteriaceae</taxon>
        <taxon>Zunongwangia</taxon>
    </lineage>
</organism>
<dbReference type="Proteomes" id="UP000264330">
    <property type="component" value="Unassembled WGS sequence"/>
</dbReference>
<accession>A0A3D5J2F0</accession>
<comment type="caution">
    <text evidence="1">The sequence shown here is derived from an EMBL/GenBank/DDBJ whole genome shotgun (WGS) entry which is preliminary data.</text>
</comment>
<evidence type="ECO:0000313" key="2">
    <source>
        <dbReference type="Proteomes" id="UP000264330"/>
    </source>
</evidence>
<gene>
    <name evidence="1" type="ORF">DGQ38_14520</name>
</gene>
<reference evidence="1 2" key="1">
    <citation type="journal article" date="2018" name="Nat. Biotechnol.">
        <title>A standardized bacterial taxonomy based on genome phylogeny substantially revises the tree of life.</title>
        <authorList>
            <person name="Parks D.H."/>
            <person name="Chuvochina M."/>
            <person name="Waite D.W."/>
            <person name="Rinke C."/>
            <person name="Skarshewski A."/>
            <person name="Chaumeil P.A."/>
            <person name="Hugenholtz P."/>
        </authorList>
    </citation>
    <scope>NUCLEOTIDE SEQUENCE [LARGE SCALE GENOMIC DNA]</scope>
    <source>
        <strain evidence="1">UBA9359</strain>
    </source>
</reference>